<sequence length="160" mass="16902">MFEKVAGLPGHVLVVHAVVVFVPLLALLAVAYGVLPRWRDRLGWAVAALAVVTPVVAWVATESGEAFERVLRDGGYPPEILSQVETHAAYGDRLLWSTVALAVVAIALLLATSGRARARALPSWLPVVLTVVAVGLAVLATVYVYLTGETGARAVWDGVV</sequence>
<organism evidence="3 4">
    <name type="scientific">Micromonospora echinospora</name>
    <name type="common">Micromonospora purpurea</name>
    <dbReference type="NCBI Taxonomy" id="1877"/>
    <lineage>
        <taxon>Bacteria</taxon>
        <taxon>Bacillati</taxon>
        <taxon>Actinomycetota</taxon>
        <taxon>Actinomycetes</taxon>
        <taxon>Micromonosporales</taxon>
        <taxon>Micromonosporaceae</taxon>
        <taxon>Micromonospora</taxon>
    </lineage>
</organism>
<evidence type="ECO:0000259" key="2">
    <source>
        <dbReference type="Pfam" id="PF09990"/>
    </source>
</evidence>
<feature type="domain" description="DUF2231" evidence="2">
    <location>
        <begin position="7"/>
        <end position="159"/>
    </location>
</feature>
<gene>
    <name evidence="3" type="ORF">GA0070618_1282</name>
</gene>
<dbReference type="RefSeq" id="WP_088980813.1">
    <property type="nucleotide sequence ID" value="NZ_LT607413.1"/>
</dbReference>
<feature type="transmembrane region" description="Helical" evidence="1">
    <location>
        <begin position="12"/>
        <end position="35"/>
    </location>
</feature>
<feature type="transmembrane region" description="Helical" evidence="1">
    <location>
        <begin position="94"/>
        <end position="112"/>
    </location>
</feature>
<dbReference type="AlphaFoldDB" id="A0A1C4VI14"/>
<dbReference type="OrthoDB" id="4350867at2"/>
<evidence type="ECO:0000313" key="3">
    <source>
        <dbReference type="EMBL" id="SCE83603.1"/>
    </source>
</evidence>
<keyword evidence="1" id="KW-0812">Transmembrane</keyword>
<evidence type="ECO:0000313" key="4">
    <source>
        <dbReference type="Proteomes" id="UP000198253"/>
    </source>
</evidence>
<dbReference type="Pfam" id="PF09990">
    <property type="entry name" value="DUF2231"/>
    <property type="match status" value="1"/>
</dbReference>
<dbReference type="Proteomes" id="UP000198253">
    <property type="component" value="Chromosome I"/>
</dbReference>
<dbReference type="InParanoid" id="A0A1C4VI14"/>
<keyword evidence="1" id="KW-0472">Membrane</keyword>
<proteinExistence type="predicted"/>
<accession>A0A1C4VI14</accession>
<keyword evidence="4" id="KW-1185">Reference proteome</keyword>
<dbReference type="EMBL" id="LT607413">
    <property type="protein sequence ID" value="SCE83603.1"/>
    <property type="molecule type" value="Genomic_DNA"/>
</dbReference>
<evidence type="ECO:0000256" key="1">
    <source>
        <dbReference type="SAM" id="Phobius"/>
    </source>
</evidence>
<keyword evidence="1" id="KW-1133">Transmembrane helix</keyword>
<name>A0A1C4VI14_MICEC</name>
<reference evidence="4" key="1">
    <citation type="submission" date="2016-06" db="EMBL/GenBank/DDBJ databases">
        <authorList>
            <person name="Varghese N."/>
            <person name="Submissions Spin"/>
        </authorList>
    </citation>
    <scope>NUCLEOTIDE SEQUENCE [LARGE SCALE GENOMIC DNA]</scope>
    <source>
        <strain evidence="4">DSM 43816</strain>
    </source>
</reference>
<feature type="transmembrane region" description="Helical" evidence="1">
    <location>
        <begin position="124"/>
        <end position="146"/>
    </location>
</feature>
<feature type="transmembrane region" description="Helical" evidence="1">
    <location>
        <begin position="42"/>
        <end position="61"/>
    </location>
</feature>
<dbReference type="InterPro" id="IPR019251">
    <property type="entry name" value="DUF2231_TM"/>
</dbReference>
<protein>
    <recommendedName>
        <fullName evidence="2">DUF2231 domain-containing protein</fullName>
    </recommendedName>
</protein>